<dbReference type="Pfam" id="PF06083">
    <property type="entry name" value="IL17"/>
    <property type="match status" value="1"/>
</dbReference>
<dbReference type="SUPFAM" id="SSF57501">
    <property type="entry name" value="Cystine-knot cytokines"/>
    <property type="match status" value="1"/>
</dbReference>
<evidence type="ECO:0000256" key="4">
    <source>
        <dbReference type="ARBA" id="ARBA00022729"/>
    </source>
</evidence>
<evidence type="ECO:0000256" key="2">
    <source>
        <dbReference type="ARBA" id="ARBA00007236"/>
    </source>
</evidence>
<keyword evidence="4 6" id="KW-0732">Signal</keyword>
<organism evidence="7 8">
    <name type="scientific">Mizuhopecten yessoensis</name>
    <name type="common">Japanese scallop</name>
    <name type="synonym">Patinopecten yessoensis</name>
    <dbReference type="NCBI Taxonomy" id="6573"/>
    <lineage>
        <taxon>Eukaryota</taxon>
        <taxon>Metazoa</taxon>
        <taxon>Spiralia</taxon>
        <taxon>Lophotrochozoa</taxon>
        <taxon>Mollusca</taxon>
        <taxon>Bivalvia</taxon>
        <taxon>Autobranchia</taxon>
        <taxon>Pteriomorphia</taxon>
        <taxon>Pectinida</taxon>
        <taxon>Pectinoidea</taxon>
        <taxon>Pectinidae</taxon>
        <taxon>Mizuhopecten</taxon>
    </lineage>
</organism>
<feature type="compositionally biased region" description="Basic and acidic residues" evidence="5">
    <location>
        <begin position="224"/>
        <end position="245"/>
    </location>
</feature>
<feature type="signal peptide" evidence="6">
    <location>
        <begin position="1"/>
        <end position="19"/>
    </location>
</feature>
<accession>A0A210Q785</accession>
<feature type="region of interest" description="Disordered" evidence="5">
    <location>
        <begin position="213"/>
        <end position="245"/>
    </location>
</feature>
<name>A0A210Q785_MIZYE</name>
<sequence>MFVFIIMQVLLVYLLPGEALQTADSPCREPDVTEMDRMQRGILENYMYMSEVTRSRNQVFGGVDQDCPSYRLPQKGENLPLCPTFQEVDSDPTRIPSDIVQTRCRCEHCVLRHKHRRQHMCKPVLRHIPVLKKVGCVAGVFEYREFLQEVSVACDCMKKQDPKPEYKDRSELVRESRINDNSELVEESLISDTAQYSNTEKMAIGFETVSHIPSSVSTDDIQTEDTRNHNHQHTSEHTETEKMPK</sequence>
<feature type="chain" id="PRO_5012984711" evidence="6">
    <location>
        <begin position="20"/>
        <end position="245"/>
    </location>
</feature>
<evidence type="ECO:0000313" key="8">
    <source>
        <dbReference type="Proteomes" id="UP000242188"/>
    </source>
</evidence>
<evidence type="ECO:0000256" key="6">
    <source>
        <dbReference type="SAM" id="SignalP"/>
    </source>
</evidence>
<dbReference type="GO" id="GO:0005125">
    <property type="term" value="F:cytokine activity"/>
    <property type="evidence" value="ECO:0007669"/>
    <property type="project" value="InterPro"/>
</dbReference>
<comment type="subcellular location">
    <subcellularLocation>
        <location evidence="1">Secreted</location>
    </subcellularLocation>
</comment>
<dbReference type="Gene3D" id="2.10.90.10">
    <property type="entry name" value="Cystine-knot cytokines"/>
    <property type="match status" value="1"/>
</dbReference>
<evidence type="ECO:0000256" key="1">
    <source>
        <dbReference type="ARBA" id="ARBA00004613"/>
    </source>
</evidence>
<dbReference type="AlphaFoldDB" id="A0A210Q785"/>
<evidence type="ECO:0000256" key="3">
    <source>
        <dbReference type="ARBA" id="ARBA00022525"/>
    </source>
</evidence>
<evidence type="ECO:0000313" key="7">
    <source>
        <dbReference type="EMBL" id="OWF44549.1"/>
    </source>
</evidence>
<dbReference type="Proteomes" id="UP000242188">
    <property type="component" value="Unassembled WGS sequence"/>
</dbReference>
<dbReference type="InterPro" id="IPR010345">
    <property type="entry name" value="IL-17_fam"/>
</dbReference>
<proteinExistence type="inferred from homology"/>
<dbReference type="GO" id="GO:0005576">
    <property type="term" value="C:extracellular region"/>
    <property type="evidence" value="ECO:0007669"/>
    <property type="project" value="UniProtKB-SubCell"/>
</dbReference>
<dbReference type="EMBL" id="NEDP02004753">
    <property type="protein sequence ID" value="OWF44549.1"/>
    <property type="molecule type" value="Genomic_DNA"/>
</dbReference>
<dbReference type="OrthoDB" id="6093351at2759"/>
<dbReference type="InterPro" id="IPR029034">
    <property type="entry name" value="Cystine-knot_cytokine"/>
</dbReference>
<keyword evidence="8" id="KW-1185">Reference proteome</keyword>
<protein>
    <submittedName>
        <fullName evidence="7">Interleukin 17-like protein</fullName>
    </submittedName>
</protein>
<evidence type="ECO:0000256" key="5">
    <source>
        <dbReference type="SAM" id="MobiDB-lite"/>
    </source>
</evidence>
<reference evidence="7 8" key="1">
    <citation type="journal article" date="2017" name="Nat. Ecol. Evol.">
        <title>Scallop genome provides insights into evolution of bilaterian karyotype and development.</title>
        <authorList>
            <person name="Wang S."/>
            <person name="Zhang J."/>
            <person name="Jiao W."/>
            <person name="Li J."/>
            <person name="Xun X."/>
            <person name="Sun Y."/>
            <person name="Guo X."/>
            <person name="Huan P."/>
            <person name="Dong B."/>
            <person name="Zhang L."/>
            <person name="Hu X."/>
            <person name="Sun X."/>
            <person name="Wang J."/>
            <person name="Zhao C."/>
            <person name="Wang Y."/>
            <person name="Wang D."/>
            <person name="Huang X."/>
            <person name="Wang R."/>
            <person name="Lv J."/>
            <person name="Li Y."/>
            <person name="Zhang Z."/>
            <person name="Liu B."/>
            <person name="Lu W."/>
            <person name="Hui Y."/>
            <person name="Liang J."/>
            <person name="Zhou Z."/>
            <person name="Hou R."/>
            <person name="Li X."/>
            <person name="Liu Y."/>
            <person name="Li H."/>
            <person name="Ning X."/>
            <person name="Lin Y."/>
            <person name="Zhao L."/>
            <person name="Xing Q."/>
            <person name="Dou J."/>
            <person name="Li Y."/>
            <person name="Mao J."/>
            <person name="Guo H."/>
            <person name="Dou H."/>
            <person name="Li T."/>
            <person name="Mu C."/>
            <person name="Jiang W."/>
            <person name="Fu Q."/>
            <person name="Fu X."/>
            <person name="Miao Y."/>
            <person name="Liu J."/>
            <person name="Yu Q."/>
            <person name="Li R."/>
            <person name="Liao H."/>
            <person name="Li X."/>
            <person name="Kong Y."/>
            <person name="Jiang Z."/>
            <person name="Chourrout D."/>
            <person name="Li R."/>
            <person name="Bao Z."/>
        </authorList>
    </citation>
    <scope>NUCLEOTIDE SEQUENCE [LARGE SCALE GENOMIC DNA]</scope>
    <source>
        <strain evidence="7 8">PY_sf001</strain>
    </source>
</reference>
<keyword evidence="3" id="KW-0964">Secreted</keyword>
<comment type="similarity">
    <text evidence="2">Belongs to the IL-17 family.</text>
</comment>
<comment type="caution">
    <text evidence="7">The sequence shown here is derived from an EMBL/GenBank/DDBJ whole genome shotgun (WGS) entry which is preliminary data.</text>
</comment>
<gene>
    <name evidence="7" type="ORF">KP79_PYT17853</name>
</gene>